<sequence length="1526" mass="167866">MAIRLSREQRAAGSNRGAARLPALSDAFVHEADAAYWAHNKIGGRREREYGGVIVRGPTGLYRATEPLPGDDMQFNLLKVLALGDDGYYQQPKGYTCVASYHSHPAQHERIGQRNPSFDARMVKAFLGFFSGSDFSHDVDDRLFFQAAYLSGPDGSLIRYAPSGSPQERSFALWLRAGKPAGNKVGVYGPFSELVKKISTLGELSLIVPTDLWGGSMGVVPADWVVFEPFTSTAVTSQPLYTSICERAEDAIKAAQAESVITPEGRTFGFLLKHRNGEHYVATFPRAESTPLFSPKGTFPHKGDYEWALPANYALEAIYFRSSPSPTETSAREPWLYSTFIKPAELLAAISQERATRINQETSRGLQLYALVPDGALLKLKVPAVSAAGDLARQSPDGVLDDNGAEAELVAGTLTPRDYVRRVLAVTELSVVWRGALWRDVGPVDTRSPLLAAFPNATWNGHFRTAHDAAVYAHLQIGSRRGRYYGGYILKSEDGRFVATIPQESASNPFDGTLFFPLGDRGPLIPQVGYEVHGRYGSHPALSMVDPAWVEARGWTREAAMINLQVFSPEETASIIASQRPAYLSAGQDCLLAYTPGGPSWTGPFADPSLTPAQWVVRLAASGDLRVIEGNALWGPRAKIGSDWMPHATYSQPLGPPEYVTYGALFGTADAAARNLHARVHGSNRTTQDCFAFVLKHKDREQYIATEVVCVEGANTLFKLNSLFAVDGASGFRFPEGFVLHALFRSQHWQPTGLSTSSAWLTTYFVMPMVLYVAVYDSERRGRQYNKGTNLPVYLSTLDGALLCYLPAPIVIGQGGLVEAEFTQATALLASGQKTSLDFVREWAKRGQLRVVRTSQCWDKLGVVGETWSGYENLVRRRLSPSFANPDDAIRHVAAQVGPRLRRTYGGVVLRLVNGLFAATEPLVVPPRGFTTDWIYPNPSISMGLYPPGSTVVARYSSLVEREVPILLSASQKTLYTSMIPSAVLANLLFHEAHIGSEYVFGPNGSILSYGASQSAAELALKRALAARNLVRGDLADNQIEQDIREGRLLPSDFVTQVAKAGTLRVVEDSPMWGPARTLKGTFVPSVLRPGPLSIRATSADPRYSPIFTQAFDAVRHVHLQYRADTQVKFGYVFKSQKKPLYMATMPLVRENYAHLAQVFIDGLLPQGFRLEGFYLCAHDEPFTEPGDEMVYSFFSPQDIANALNFLKTSGNGRISALYLMCADGALLSYQLTAQKAVFGLMNKARSTRTRLLEGSLSGRDYILDLATKGELYIRVTSRIWGKKQRVTERWHPQLPPDSAISDPHFHSFCGPLFGHIDDAARSALSRVGAFAAKEYIGAVMAPPETAGYVALDPVEDADWGIGSPNSLDLLFWSDKQGFYVLPTHLLSTYSIVAIHAFYKTIASTVSREPIDQDLLQSFVSTHDLRRYVEVLQRNLPQAQSCYLSCRGGALLKYVPSFSTQETALLQPSLPPTPSKLVSQLRRVGQLSVLDTDAFWTHQGALGEEWQVEDVQHQPEDQDVLEHDEL</sequence>
<reference evidence="2 3" key="1">
    <citation type="submission" date="2020-04" db="EMBL/GenBank/DDBJ databases">
        <title>Molecular characterization of pseudomonads from Agaricus bisporus reveal novel blotch 2 pathogens in Western Europe.</title>
        <authorList>
            <person name="Taparia T."/>
            <person name="Krijger M."/>
            <person name="Haynes E."/>
            <person name="Elpinstone J.G."/>
            <person name="Noble R."/>
            <person name="Van Der Wolf J."/>
        </authorList>
    </citation>
    <scope>NUCLEOTIDE SEQUENCE [LARGE SCALE GENOMIC DNA]</scope>
    <source>
        <strain evidence="2 3">IPO3782</strain>
    </source>
</reference>
<comment type="caution">
    <text evidence="2">The sequence shown here is derived from an EMBL/GenBank/DDBJ whole genome shotgun (WGS) entry which is preliminary data.</text>
</comment>
<evidence type="ECO:0000259" key="1">
    <source>
        <dbReference type="Pfam" id="PF14220"/>
    </source>
</evidence>
<dbReference type="Proteomes" id="UP000531950">
    <property type="component" value="Unassembled WGS sequence"/>
</dbReference>
<dbReference type="Pfam" id="PF14220">
    <property type="entry name" value="DUF4329"/>
    <property type="match status" value="1"/>
</dbReference>
<evidence type="ECO:0000313" key="2">
    <source>
        <dbReference type="EMBL" id="NWE12262.1"/>
    </source>
</evidence>
<name>A0A7Y8ECY4_9PSED</name>
<feature type="domain" description="DUF4329" evidence="1">
    <location>
        <begin position="33"/>
        <end position="165"/>
    </location>
</feature>
<evidence type="ECO:0000313" key="3">
    <source>
        <dbReference type="Proteomes" id="UP000531950"/>
    </source>
</evidence>
<organism evidence="2 3">
    <name type="scientific">Pseudomonas yamanorum</name>
    <dbReference type="NCBI Taxonomy" id="515393"/>
    <lineage>
        <taxon>Bacteria</taxon>
        <taxon>Pseudomonadati</taxon>
        <taxon>Pseudomonadota</taxon>
        <taxon>Gammaproteobacteria</taxon>
        <taxon>Pseudomonadales</taxon>
        <taxon>Pseudomonadaceae</taxon>
        <taxon>Pseudomonas</taxon>
    </lineage>
</organism>
<gene>
    <name evidence="2" type="ORF">HX822_04875</name>
</gene>
<dbReference type="InterPro" id="IPR025479">
    <property type="entry name" value="DUF4329"/>
</dbReference>
<proteinExistence type="predicted"/>
<protein>
    <submittedName>
        <fullName evidence="2">DUF4329 domain-containing protein</fullName>
    </submittedName>
</protein>
<accession>A0A7Y8ECY4</accession>
<dbReference type="EMBL" id="JACARG010000009">
    <property type="protein sequence ID" value="NWE12262.1"/>
    <property type="molecule type" value="Genomic_DNA"/>
</dbReference>